<protein>
    <submittedName>
        <fullName evidence="1">Uncharacterized protein</fullName>
    </submittedName>
</protein>
<sequence length="221" mass="26091">MYLFSIEQISLMMSVSIWIMLLCFEKKNWMSISCYVAHDGLKAVSKEYNICLSRNWKVYVVVAVSSKSEAKCNQHQICGIFDLKLRKELILATVGKKDLEHHVREMKKRIRITIVFVIFLKKSYSRTISKTMFPFFFGKNETVPKFFKYLFIRGDNVFAECFPRKSNSDLLYIFDQKVVSRNGIHKYAFQYRCIAFFEVQKNLRWEPLFDDPPVPTILVSV</sequence>
<comment type="caution">
    <text evidence="1">The sequence shown here is derived from an EMBL/GenBank/DDBJ whole genome shotgun (WGS) entry which is preliminary data.</text>
</comment>
<reference evidence="1 2" key="1">
    <citation type="journal article" date="2013" name="Curr. Biol.">
        <title>The Genome of the Foraminiferan Reticulomyxa filosa.</title>
        <authorList>
            <person name="Glockner G."/>
            <person name="Hulsmann N."/>
            <person name="Schleicher M."/>
            <person name="Noegel A.A."/>
            <person name="Eichinger L."/>
            <person name="Gallinger C."/>
            <person name="Pawlowski J."/>
            <person name="Sierra R."/>
            <person name="Euteneuer U."/>
            <person name="Pillet L."/>
            <person name="Moustafa A."/>
            <person name="Platzer M."/>
            <person name="Groth M."/>
            <person name="Szafranski K."/>
            <person name="Schliwa M."/>
        </authorList>
    </citation>
    <scope>NUCLEOTIDE SEQUENCE [LARGE SCALE GENOMIC DNA]</scope>
</reference>
<evidence type="ECO:0000313" key="1">
    <source>
        <dbReference type="EMBL" id="ETO32531.1"/>
    </source>
</evidence>
<dbReference type="EMBL" id="ASPP01004124">
    <property type="protein sequence ID" value="ETO32531.1"/>
    <property type="molecule type" value="Genomic_DNA"/>
</dbReference>
<dbReference type="AlphaFoldDB" id="X6P2S6"/>
<proteinExistence type="predicted"/>
<keyword evidence="2" id="KW-1185">Reference proteome</keyword>
<name>X6P2S6_RETFI</name>
<dbReference type="Proteomes" id="UP000023152">
    <property type="component" value="Unassembled WGS sequence"/>
</dbReference>
<gene>
    <name evidence="1" type="ORF">RFI_04586</name>
</gene>
<organism evidence="1 2">
    <name type="scientific">Reticulomyxa filosa</name>
    <dbReference type="NCBI Taxonomy" id="46433"/>
    <lineage>
        <taxon>Eukaryota</taxon>
        <taxon>Sar</taxon>
        <taxon>Rhizaria</taxon>
        <taxon>Retaria</taxon>
        <taxon>Foraminifera</taxon>
        <taxon>Monothalamids</taxon>
        <taxon>Reticulomyxidae</taxon>
        <taxon>Reticulomyxa</taxon>
    </lineage>
</organism>
<evidence type="ECO:0000313" key="2">
    <source>
        <dbReference type="Proteomes" id="UP000023152"/>
    </source>
</evidence>
<accession>X6P2S6</accession>